<keyword evidence="2" id="KW-1185">Reference proteome</keyword>
<dbReference type="EMBL" id="VOIH02000011">
    <property type="protein sequence ID" value="KAF3433397.1"/>
    <property type="molecule type" value="Genomic_DNA"/>
</dbReference>
<evidence type="ECO:0000313" key="2">
    <source>
        <dbReference type="Proteomes" id="UP000796880"/>
    </source>
</evidence>
<reference evidence="1" key="1">
    <citation type="submission" date="2020-03" db="EMBL/GenBank/DDBJ databases">
        <title>A high-quality chromosome-level genome assembly of a woody plant with both climbing and erect habits, Rhamnella rubrinervis.</title>
        <authorList>
            <person name="Lu Z."/>
            <person name="Yang Y."/>
            <person name="Zhu X."/>
            <person name="Sun Y."/>
        </authorList>
    </citation>
    <scope>NUCLEOTIDE SEQUENCE</scope>
    <source>
        <strain evidence="1">BYM</strain>
        <tissue evidence="1">Leaf</tissue>
    </source>
</reference>
<evidence type="ECO:0000313" key="1">
    <source>
        <dbReference type="EMBL" id="KAF3433397.1"/>
    </source>
</evidence>
<dbReference type="Proteomes" id="UP000796880">
    <property type="component" value="Unassembled WGS sequence"/>
</dbReference>
<proteinExistence type="predicted"/>
<organism evidence="1 2">
    <name type="scientific">Rhamnella rubrinervis</name>
    <dbReference type="NCBI Taxonomy" id="2594499"/>
    <lineage>
        <taxon>Eukaryota</taxon>
        <taxon>Viridiplantae</taxon>
        <taxon>Streptophyta</taxon>
        <taxon>Embryophyta</taxon>
        <taxon>Tracheophyta</taxon>
        <taxon>Spermatophyta</taxon>
        <taxon>Magnoliopsida</taxon>
        <taxon>eudicotyledons</taxon>
        <taxon>Gunneridae</taxon>
        <taxon>Pentapetalae</taxon>
        <taxon>rosids</taxon>
        <taxon>fabids</taxon>
        <taxon>Rosales</taxon>
        <taxon>Rhamnaceae</taxon>
        <taxon>rhamnoid group</taxon>
        <taxon>Rhamneae</taxon>
        <taxon>Rhamnella</taxon>
    </lineage>
</organism>
<sequence length="171" mass="20369">MTFKREVRLRLRSDLLQVLRFSYKLDAIENEDDEYVKCFFKEHFHVDTIHASPLYNEIDTKENIQEVGEQDNASAILFASRSWSDRLSSLRYAVDVNRSRIRNSQEDEITQNEGEENNAVDWSTINFHARVEVPTIDDYDRLYNIRDLDVEYNNDIVENDKNMRMMILFFG</sequence>
<gene>
    <name evidence="1" type="ORF">FNV43_RR24499</name>
</gene>
<dbReference type="AlphaFoldDB" id="A0A8K0DLM0"/>
<comment type="caution">
    <text evidence="1">The sequence shown here is derived from an EMBL/GenBank/DDBJ whole genome shotgun (WGS) entry which is preliminary data.</text>
</comment>
<protein>
    <submittedName>
        <fullName evidence="1">Uncharacterized protein</fullName>
    </submittedName>
</protein>
<accession>A0A8K0DLM0</accession>
<name>A0A8K0DLM0_9ROSA</name>